<keyword evidence="23" id="KW-1185">Reference proteome</keyword>
<dbReference type="InterPro" id="IPR001304">
    <property type="entry name" value="C-type_lectin-like"/>
</dbReference>
<feature type="signal peptide" evidence="20">
    <location>
        <begin position="1"/>
        <end position="21"/>
    </location>
</feature>
<evidence type="ECO:0000256" key="17">
    <source>
        <dbReference type="PROSITE-ProRule" id="PRU00076"/>
    </source>
</evidence>
<feature type="region of interest" description="Disordered" evidence="18">
    <location>
        <begin position="486"/>
        <end position="516"/>
    </location>
</feature>
<dbReference type="Pfam" id="PF00059">
    <property type="entry name" value="Lectin_C"/>
    <property type="match status" value="1"/>
</dbReference>
<proteinExistence type="predicted"/>
<comment type="subunit">
    <text evidence="16">Interacts with ITGAL, ITGAM and ITGB2. Interacts with thrombin/F2; this interaction switches the specificity of thrombin from a procoagulant to an anticoagulant and antifibrinolytic protease. Interacts with ANGP1 and ANGP2; these interactions significantly inhibit the generation of activated PC and TAFIa/CPB2 by the thrombin/thrombomodulin complex. Interacts with PF4; this interaction enhances generation of activated protein C. Interacts with HMGB1; this interaction inhibits HMGB1 inflammatory activity.</text>
</comment>
<evidence type="ECO:0000313" key="23">
    <source>
        <dbReference type="Proteomes" id="UP000694906"/>
    </source>
</evidence>
<evidence type="ECO:0000256" key="11">
    <source>
        <dbReference type="ARBA" id="ARBA00023136"/>
    </source>
</evidence>
<name>A0AAX6P0J8_HETGA</name>
<evidence type="ECO:0000256" key="4">
    <source>
        <dbReference type="ARBA" id="ARBA00022553"/>
    </source>
</evidence>
<dbReference type="FunFam" id="2.10.25.10:FF:000009">
    <property type="entry name" value="Low-density lipoprotein receptor isoform 1"/>
    <property type="match status" value="1"/>
</dbReference>
<feature type="domain" description="C-type lectin" evidence="22">
    <location>
        <begin position="31"/>
        <end position="157"/>
    </location>
</feature>
<dbReference type="RefSeq" id="XP_004840964.1">
    <property type="nucleotide sequence ID" value="XM_004840907.2"/>
</dbReference>
<dbReference type="SMART" id="SM00181">
    <property type="entry name" value="EGF"/>
    <property type="match status" value="6"/>
</dbReference>
<evidence type="ECO:0000256" key="15">
    <source>
        <dbReference type="ARBA" id="ARBA00045242"/>
    </source>
</evidence>
<dbReference type="SUPFAM" id="SSF57196">
    <property type="entry name" value="EGF/Laminin"/>
    <property type="match status" value="5"/>
</dbReference>
<dbReference type="GO" id="GO:0030246">
    <property type="term" value="F:carbohydrate binding"/>
    <property type="evidence" value="ECO:0007669"/>
    <property type="project" value="UniProtKB-KW"/>
</dbReference>
<keyword evidence="10 19" id="KW-1133">Transmembrane helix</keyword>
<evidence type="ECO:0000256" key="5">
    <source>
        <dbReference type="ARBA" id="ARBA00022583"/>
    </source>
</evidence>
<dbReference type="InterPro" id="IPR051505">
    <property type="entry name" value="C-type_lectin_domain"/>
</dbReference>
<dbReference type="SMART" id="SM00034">
    <property type="entry name" value="CLECT"/>
    <property type="match status" value="1"/>
</dbReference>
<evidence type="ECO:0000259" key="22">
    <source>
        <dbReference type="PROSITE" id="PS50041"/>
    </source>
</evidence>
<reference evidence="24" key="1">
    <citation type="submission" date="2025-08" db="UniProtKB">
        <authorList>
            <consortium name="RefSeq"/>
        </authorList>
    </citation>
    <scope>IDENTIFICATION</scope>
</reference>
<dbReference type="InterPro" id="IPR049883">
    <property type="entry name" value="NOTCH1_EGF-like"/>
</dbReference>
<evidence type="ECO:0000313" key="24">
    <source>
        <dbReference type="RefSeq" id="XP_004840964.1"/>
    </source>
</evidence>
<dbReference type="Gene3D" id="2.10.25.10">
    <property type="entry name" value="Laminin"/>
    <property type="match status" value="6"/>
</dbReference>
<evidence type="ECO:0000256" key="1">
    <source>
        <dbReference type="ARBA" id="ARBA00004479"/>
    </source>
</evidence>
<keyword evidence="14" id="KW-0325">Glycoprotein</keyword>
<dbReference type="GO" id="GO:0016020">
    <property type="term" value="C:membrane"/>
    <property type="evidence" value="ECO:0007669"/>
    <property type="project" value="UniProtKB-SubCell"/>
</dbReference>
<dbReference type="Pfam" id="PF14670">
    <property type="entry name" value="FXa_inhibition"/>
    <property type="match status" value="1"/>
</dbReference>
<sequence length="573" mass="60162">MLGVLFLGVLALAGLGLLAPADPRLSGSQCVERECFALFHGPATFTNASQACERLGGHLMTVRSSVAAEVISLLLSGDSGVGPRLWIGLQRPQGCGNPGSLGPLRSFQWVTGDNHTSYSRWARPDGDGAPSCGPLCVAVSVAATGPSDPGWEVQPCDAEASGFLCELHFDASCRTLVVEAGARRVSVAYSTPFGVRSADFQALPVGSSAAVAALGLQLECEAPPGAAEGRWGREAPGAWNCSVENGGCEHECNQSAGEPSCLCPHEAMLQADGRSCAALAAPSCKDSLCEHFCVSDPVTPGAYSCMCAAGYQLAADQHSCEDVDDCAQVPSVCQQHCVNTDGGFECLCYEGYEMVDSECVELLDPCFGSNCEYQCQPVGTDKYECICAEGFIPNPKEPYRCQMFCNQTECPADCDPNNLNICYCPEGFILDEGNLCVDIDECHQGDCGRHECHNFLGTYECICGPGSPLEGQVSLDCDSIPNPNPSKGREEDILAEDGSGEDSTSSTPGPTLSTQPAGPVHSVVLIGTSIATLSLVVALLALLCHLRKKRGAARAELEYKCGSPAKAVALQKL</sequence>
<evidence type="ECO:0000256" key="20">
    <source>
        <dbReference type="SAM" id="SignalP"/>
    </source>
</evidence>
<dbReference type="PANTHER" id="PTHR14789:SF9">
    <property type="entry name" value="THROMBOMODULIN"/>
    <property type="match status" value="1"/>
</dbReference>
<dbReference type="Pfam" id="PF25444">
    <property type="entry name" value="THBD"/>
    <property type="match status" value="1"/>
</dbReference>
<dbReference type="CTD" id="7056"/>
<dbReference type="InterPro" id="IPR000152">
    <property type="entry name" value="EGF-type_Asp/Asn_hydroxyl_site"/>
</dbReference>
<evidence type="ECO:0000256" key="6">
    <source>
        <dbReference type="ARBA" id="ARBA00022692"/>
    </source>
</evidence>
<gene>
    <name evidence="24" type="primary">Thbd</name>
</gene>
<comment type="caution">
    <text evidence="17">Lacks conserved residue(s) required for the propagation of feature annotation.</text>
</comment>
<keyword evidence="8" id="KW-0430">Lectin</keyword>
<keyword evidence="5" id="KW-0254">Endocytosis</keyword>
<evidence type="ECO:0000256" key="8">
    <source>
        <dbReference type="ARBA" id="ARBA00022734"/>
    </source>
</evidence>
<dbReference type="PROSITE" id="PS50026">
    <property type="entry name" value="EGF_3"/>
    <property type="match status" value="1"/>
</dbReference>
<accession>A0AAX6P0J8</accession>
<evidence type="ECO:0000256" key="19">
    <source>
        <dbReference type="SAM" id="Phobius"/>
    </source>
</evidence>
<dbReference type="CDD" id="cd19941">
    <property type="entry name" value="TIL"/>
    <property type="match status" value="1"/>
</dbReference>
<dbReference type="PROSITE" id="PS01187">
    <property type="entry name" value="EGF_CA"/>
    <property type="match status" value="2"/>
</dbReference>
<organism evidence="23 24">
    <name type="scientific">Heterocephalus glaber</name>
    <name type="common">Naked mole rat</name>
    <dbReference type="NCBI Taxonomy" id="10181"/>
    <lineage>
        <taxon>Eukaryota</taxon>
        <taxon>Metazoa</taxon>
        <taxon>Chordata</taxon>
        <taxon>Craniata</taxon>
        <taxon>Vertebrata</taxon>
        <taxon>Euteleostomi</taxon>
        <taxon>Mammalia</taxon>
        <taxon>Eutheria</taxon>
        <taxon>Euarchontoglires</taxon>
        <taxon>Glires</taxon>
        <taxon>Rodentia</taxon>
        <taxon>Hystricomorpha</taxon>
        <taxon>Bathyergidae</taxon>
        <taxon>Heterocephalus</taxon>
    </lineage>
</organism>
<keyword evidence="12" id="KW-1015">Disulfide bond</keyword>
<dbReference type="InterPro" id="IPR018097">
    <property type="entry name" value="EGF_Ca-bd_CS"/>
</dbReference>
<comment type="subcellular location">
    <subcellularLocation>
        <location evidence="1">Membrane</location>
        <topology evidence="1">Single-pass type I membrane protein</topology>
    </subcellularLocation>
</comment>
<comment type="function">
    <text evidence="15">Endothelial cell receptor that plays a critical role in regulating several physiological processes including hemostasis, coagulation, fibrinolysis, inflammation, and angiogenesis. Acts as a cofactor for thrombin activation of protein C/PROC on the surface of vascular endothelial cells leading to initiation of the activated protein C anticoagulant pathway. Also accelerates the activation of the plasma carboxypeptidase B2/CPB2, which catalyzes removal of C-terminal basic amino acids from its substrates including kinins or anaphylatoxins leading to fibrinolysis inhibition. Plays critical protective roles in changing the cleavage specificity of protease-activated receptor 1/PAR1, inhibiting endothelial cell permeability and inflammation. Suppresses inflammation distinctly from its anticoagulant cofactor activity by sequestering HMGB1 thereby preventing it from engaging cellular receptors such as RAGE and contributing to the inflammatory response.</text>
</comment>
<dbReference type="Pfam" id="PF07645">
    <property type="entry name" value="EGF_CA"/>
    <property type="match status" value="2"/>
</dbReference>
<dbReference type="InterPro" id="IPR000742">
    <property type="entry name" value="EGF"/>
</dbReference>
<evidence type="ECO:0000256" key="12">
    <source>
        <dbReference type="ARBA" id="ARBA00023157"/>
    </source>
</evidence>
<feature type="chain" id="PRO_5043937799" description="Thrombomodulin" evidence="20">
    <location>
        <begin position="22"/>
        <end position="573"/>
    </location>
</feature>
<dbReference type="InterPro" id="IPR016187">
    <property type="entry name" value="CTDL_fold"/>
</dbReference>
<evidence type="ECO:0000256" key="10">
    <source>
        <dbReference type="ARBA" id="ARBA00022989"/>
    </source>
</evidence>
<dbReference type="GeneID" id="101700359"/>
<evidence type="ECO:0000256" key="13">
    <source>
        <dbReference type="ARBA" id="ARBA00023170"/>
    </source>
</evidence>
<keyword evidence="4" id="KW-0597">Phosphoprotein</keyword>
<dbReference type="InterPro" id="IPR016186">
    <property type="entry name" value="C-type_lectin-like/link_sf"/>
</dbReference>
<protein>
    <recommendedName>
        <fullName evidence="2">Thrombomodulin</fullName>
    </recommendedName>
</protein>
<dbReference type="PANTHER" id="PTHR14789">
    <property type="entry name" value="CHONDROLECTIN VARIANT CHODLFDELTAE"/>
    <property type="match status" value="1"/>
</dbReference>
<dbReference type="GO" id="GO:0005509">
    <property type="term" value="F:calcium ion binding"/>
    <property type="evidence" value="ECO:0007669"/>
    <property type="project" value="InterPro"/>
</dbReference>
<dbReference type="InterPro" id="IPR015149">
    <property type="entry name" value="Tme5_EGF-like"/>
</dbReference>
<dbReference type="GO" id="GO:0004888">
    <property type="term" value="F:transmembrane signaling receptor activity"/>
    <property type="evidence" value="ECO:0007669"/>
    <property type="project" value="InterPro"/>
</dbReference>
<keyword evidence="13" id="KW-0675">Receptor</keyword>
<dbReference type="PRINTS" id="PR00907">
    <property type="entry name" value="THRMBOMODULN"/>
</dbReference>
<evidence type="ECO:0000256" key="7">
    <source>
        <dbReference type="ARBA" id="ARBA00022729"/>
    </source>
</evidence>
<dbReference type="Gene3D" id="3.10.100.10">
    <property type="entry name" value="Mannose-Binding Protein A, subunit A"/>
    <property type="match status" value="1"/>
</dbReference>
<dbReference type="PROSITE" id="PS00010">
    <property type="entry name" value="ASX_HYDROXYL"/>
    <property type="match status" value="1"/>
</dbReference>
<evidence type="ECO:0000256" key="2">
    <source>
        <dbReference type="ARBA" id="ARBA00019822"/>
    </source>
</evidence>
<dbReference type="KEGG" id="hgl:101700359"/>
<evidence type="ECO:0000256" key="9">
    <source>
        <dbReference type="ARBA" id="ARBA00022737"/>
    </source>
</evidence>
<evidence type="ECO:0000259" key="21">
    <source>
        <dbReference type="PROSITE" id="PS50026"/>
    </source>
</evidence>
<keyword evidence="7 20" id="KW-0732">Signal</keyword>
<dbReference type="AlphaFoldDB" id="A0AAX6P0J8"/>
<keyword evidence="3 17" id="KW-0245">EGF-like domain</keyword>
<dbReference type="Pfam" id="PF09064">
    <property type="entry name" value="EGF_Tme5"/>
    <property type="match status" value="1"/>
</dbReference>
<dbReference type="InterPro" id="IPR057350">
    <property type="entry name" value="THBD"/>
</dbReference>
<dbReference type="PROSITE" id="PS50041">
    <property type="entry name" value="C_TYPE_LECTIN_2"/>
    <property type="match status" value="1"/>
</dbReference>
<keyword evidence="9" id="KW-0677">Repeat</keyword>
<evidence type="ECO:0000256" key="16">
    <source>
        <dbReference type="ARBA" id="ARBA00046453"/>
    </source>
</evidence>
<feature type="domain" description="EGF-like" evidence="21">
    <location>
        <begin position="322"/>
        <end position="358"/>
    </location>
</feature>
<dbReference type="GO" id="GO:0006897">
    <property type="term" value="P:endocytosis"/>
    <property type="evidence" value="ECO:0007669"/>
    <property type="project" value="UniProtKB-KW"/>
</dbReference>
<dbReference type="Proteomes" id="UP000694906">
    <property type="component" value="Unplaced"/>
</dbReference>
<dbReference type="SMART" id="SM00179">
    <property type="entry name" value="EGF_CA"/>
    <property type="match status" value="3"/>
</dbReference>
<evidence type="ECO:0000256" key="14">
    <source>
        <dbReference type="ARBA" id="ARBA00023180"/>
    </source>
</evidence>
<dbReference type="FunFam" id="2.10.25.10:FF:000406">
    <property type="entry name" value="CD248 molecule"/>
    <property type="match status" value="1"/>
</dbReference>
<evidence type="ECO:0000256" key="3">
    <source>
        <dbReference type="ARBA" id="ARBA00022536"/>
    </source>
</evidence>
<dbReference type="SUPFAM" id="SSF56436">
    <property type="entry name" value="C-type lectin-like"/>
    <property type="match status" value="1"/>
</dbReference>
<keyword evidence="11 19" id="KW-0472">Membrane</keyword>
<keyword evidence="6 19" id="KW-0812">Transmembrane</keyword>
<dbReference type="PIRSF" id="PIRSF001775">
    <property type="entry name" value="CD93/CD141"/>
    <property type="match status" value="1"/>
</dbReference>
<feature type="transmembrane region" description="Helical" evidence="19">
    <location>
        <begin position="523"/>
        <end position="544"/>
    </location>
</feature>
<dbReference type="InterPro" id="IPR001881">
    <property type="entry name" value="EGF-like_Ca-bd_dom"/>
</dbReference>
<evidence type="ECO:0000256" key="18">
    <source>
        <dbReference type="SAM" id="MobiDB-lite"/>
    </source>
</evidence>
<feature type="compositionally biased region" description="Low complexity" evidence="18">
    <location>
        <begin position="503"/>
        <end position="516"/>
    </location>
</feature>